<organism evidence="3 4">
    <name type="scientific">Nocardioides acrostichi</name>
    <dbReference type="NCBI Taxonomy" id="2784339"/>
    <lineage>
        <taxon>Bacteria</taxon>
        <taxon>Bacillati</taxon>
        <taxon>Actinomycetota</taxon>
        <taxon>Actinomycetes</taxon>
        <taxon>Propionibacteriales</taxon>
        <taxon>Nocardioidaceae</taxon>
        <taxon>Nocardioides</taxon>
    </lineage>
</organism>
<keyword evidence="2" id="KW-1133">Transmembrane helix</keyword>
<accession>A0A930YCB6</accession>
<evidence type="ECO:0000313" key="3">
    <source>
        <dbReference type="EMBL" id="MBF4161319.1"/>
    </source>
</evidence>
<dbReference type="EMBL" id="JADIVZ010000002">
    <property type="protein sequence ID" value="MBF4161319.1"/>
    <property type="molecule type" value="Genomic_DNA"/>
</dbReference>
<gene>
    <name evidence="3" type="ORF">ISG29_06415</name>
</gene>
<feature type="region of interest" description="Disordered" evidence="1">
    <location>
        <begin position="65"/>
        <end position="97"/>
    </location>
</feature>
<name>A0A930YCB6_9ACTN</name>
<feature type="compositionally biased region" description="Low complexity" evidence="1">
    <location>
        <begin position="70"/>
        <end position="91"/>
    </location>
</feature>
<feature type="transmembrane region" description="Helical" evidence="2">
    <location>
        <begin position="37"/>
        <end position="56"/>
    </location>
</feature>
<keyword evidence="2" id="KW-0472">Membrane</keyword>
<keyword evidence="2" id="KW-0812">Transmembrane</keyword>
<reference evidence="3" key="1">
    <citation type="submission" date="2020-11" db="EMBL/GenBank/DDBJ databases">
        <title>Nocardioides sp. CBS4Y-1, whole genome shotgun sequence.</title>
        <authorList>
            <person name="Tuo L."/>
        </authorList>
    </citation>
    <scope>NUCLEOTIDE SEQUENCE</scope>
    <source>
        <strain evidence="3">CBS4Y-1</strain>
    </source>
</reference>
<evidence type="ECO:0000256" key="2">
    <source>
        <dbReference type="SAM" id="Phobius"/>
    </source>
</evidence>
<evidence type="ECO:0000313" key="4">
    <source>
        <dbReference type="Proteomes" id="UP000656804"/>
    </source>
</evidence>
<evidence type="ECO:0000256" key="1">
    <source>
        <dbReference type="SAM" id="MobiDB-lite"/>
    </source>
</evidence>
<dbReference type="AlphaFoldDB" id="A0A930YCB6"/>
<sequence length="291" mass="30357">MNDLHDQIDASFGVGPTLPDAAQRVALGRRTQRRRRVAAAAGGLGVAAVLGVTFALTGPGGSTRADDLVATSPASASASPSTSSSPSDAPAGGWEDGEQVRYRDGDLEVRPGVTVVRTIENPYARTAPALSRAYVLEEDGQRSWLIADADDTGDLGYQASVPMPHRTFAEWVDQQAEGENASRFPATMRLADDGSVVPRTGVTVVQRADGVDLALAETGDTTGAAIVTVASKPGRDYFVVWTLRDGTLEVFTAPPGDLVGATFEQCLNYARDGVGPFHLTTSESLPTAGVA</sequence>
<dbReference type="RefSeq" id="WP_194502548.1">
    <property type="nucleotide sequence ID" value="NZ_JADIVZ010000002.1"/>
</dbReference>
<dbReference type="Proteomes" id="UP000656804">
    <property type="component" value="Unassembled WGS sequence"/>
</dbReference>
<comment type="caution">
    <text evidence="3">The sequence shown here is derived from an EMBL/GenBank/DDBJ whole genome shotgun (WGS) entry which is preliminary data.</text>
</comment>
<keyword evidence="4" id="KW-1185">Reference proteome</keyword>
<proteinExistence type="predicted"/>
<protein>
    <submittedName>
        <fullName evidence="3">Uncharacterized protein</fullName>
    </submittedName>
</protein>